<feature type="transmembrane region" description="Helical" evidence="6">
    <location>
        <begin position="149"/>
        <end position="176"/>
    </location>
</feature>
<evidence type="ECO:0000256" key="5">
    <source>
        <dbReference type="ARBA" id="ARBA00023136"/>
    </source>
</evidence>
<protein>
    <recommendedName>
        <fullName evidence="6">Probable membrane transporter protein</fullName>
    </recommendedName>
</protein>
<accession>A0A951PA24</accession>
<dbReference type="PANTHER" id="PTHR43701:SF2">
    <property type="entry name" value="MEMBRANE TRANSPORTER PROTEIN YJNA-RELATED"/>
    <property type="match status" value="1"/>
</dbReference>
<sequence length="263" mass="27256">MLETPLGWGLLLLLGSFTGVLSGLLGIGGGLLMVPALTLFGIPLVQATATSLVGVLLSSVSGSLRNLSAGELNWRVSLLLAGFGIFTAQLGAWLADRLPDAGQSLAFAGLLLLTLYLMQLRQRLQKTQSVACPANVQTQSVRVLPTAGIGLLAGLLSGLFGVGGGVVMVPLQMLFLGETVKAAVRTSLGAIMAIAVSGLVQHTRNDNVLWIPGLCLGLGGVLGAQLGTRLLPRLSERLVTQLFRSFLIGLAVYMAVRGFTQAG</sequence>
<reference evidence="7" key="2">
    <citation type="journal article" date="2022" name="Microbiol. Resour. Announc.">
        <title>Metagenome Sequencing to Explore Phylogenomics of Terrestrial Cyanobacteria.</title>
        <authorList>
            <person name="Ward R.D."/>
            <person name="Stajich J.E."/>
            <person name="Johansen J.R."/>
            <person name="Huntemann M."/>
            <person name="Clum A."/>
            <person name="Foster B."/>
            <person name="Foster B."/>
            <person name="Roux S."/>
            <person name="Palaniappan K."/>
            <person name="Varghese N."/>
            <person name="Mukherjee S."/>
            <person name="Reddy T.B.K."/>
            <person name="Daum C."/>
            <person name="Copeland A."/>
            <person name="Chen I.A."/>
            <person name="Ivanova N.N."/>
            <person name="Kyrpides N.C."/>
            <person name="Shapiro N."/>
            <person name="Eloe-Fadrosh E.A."/>
            <person name="Pietrasiak N."/>
        </authorList>
    </citation>
    <scope>NUCLEOTIDE SEQUENCE</scope>
    <source>
        <strain evidence="7">GSE-TBD4-15B</strain>
    </source>
</reference>
<dbReference type="InterPro" id="IPR002781">
    <property type="entry name" value="TM_pro_TauE-like"/>
</dbReference>
<feature type="transmembrane region" description="Helical" evidence="6">
    <location>
        <begin position="32"/>
        <end position="60"/>
    </location>
</feature>
<evidence type="ECO:0000313" key="8">
    <source>
        <dbReference type="Proteomes" id="UP000707356"/>
    </source>
</evidence>
<evidence type="ECO:0000256" key="4">
    <source>
        <dbReference type="ARBA" id="ARBA00022989"/>
    </source>
</evidence>
<proteinExistence type="inferred from homology"/>
<comment type="subcellular location">
    <subcellularLocation>
        <location evidence="6">Cell membrane</location>
        <topology evidence="6">Multi-pass membrane protein</topology>
    </subcellularLocation>
    <subcellularLocation>
        <location evidence="1">Membrane</location>
        <topology evidence="1">Multi-pass membrane protein</topology>
    </subcellularLocation>
</comment>
<reference evidence="7" key="1">
    <citation type="submission" date="2021-05" db="EMBL/GenBank/DDBJ databases">
        <authorList>
            <person name="Pietrasiak N."/>
            <person name="Ward R."/>
            <person name="Stajich J.E."/>
            <person name="Kurbessoian T."/>
        </authorList>
    </citation>
    <scope>NUCLEOTIDE SEQUENCE</scope>
    <source>
        <strain evidence="7">GSE-TBD4-15B</strain>
    </source>
</reference>
<dbReference type="GO" id="GO:0005886">
    <property type="term" value="C:plasma membrane"/>
    <property type="evidence" value="ECO:0007669"/>
    <property type="project" value="UniProtKB-SubCell"/>
</dbReference>
<feature type="transmembrane region" description="Helical" evidence="6">
    <location>
        <begin position="238"/>
        <end position="256"/>
    </location>
</feature>
<evidence type="ECO:0000313" key="7">
    <source>
        <dbReference type="EMBL" id="MBW4464874.1"/>
    </source>
</evidence>
<evidence type="ECO:0000256" key="3">
    <source>
        <dbReference type="ARBA" id="ARBA00022692"/>
    </source>
</evidence>
<evidence type="ECO:0000256" key="1">
    <source>
        <dbReference type="ARBA" id="ARBA00004141"/>
    </source>
</evidence>
<feature type="transmembrane region" description="Helical" evidence="6">
    <location>
        <begin position="101"/>
        <end position="118"/>
    </location>
</feature>
<dbReference type="Proteomes" id="UP000707356">
    <property type="component" value="Unassembled WGS sequence"/>
</dbReference>
<keyword evidence="3 6" id="KW-0812">Transmembrane</keyword>
<name>A0A951PA24_9CYAN</name>
<dbReference type="Pfam" id="PF01925">
    <property type="entry name" value="TauE"/>
    <property type="match status" value="1"/>
</dbReference>
<dbReference type="EMBL" id="JAHHHV010000023">
    <property type="protein sequence ID" value="MBW4464874.1"/>
    <property type="molecule type" value="Genomic_DNA"/>
</dbReference>
<keyword evidence="5 6" id="KW-0472">Membrane</keyword>
<evidence type="ECO:0000256" key="2">
    <source>
        <dbReference type="ARBA" id="ARBA00009142"/>
    </source>
</evidence>
<organism evidence="7 8">
    <name type="scientific">Pegethrix bostrychoides GSE-TBD4-15B</name>
    <dbReference type="NCBI Taxonomy" id="2839662"/>
    <lineage>
        <taxon>Bacteria</taxon>
        <taxon>Bacillati</taxon>
        <taxon>Cyanobacteriota</taxon>
        <taxon>Cyanophyceae</taxon>
        <taxon>Oculatellales</taxon>
        <taxon>Oculatellaceae</taxon>
        <taxon>Pegethrix</taxon>
    </lineage>
</organism>
<feature type="transmembrane region" description="Helical" evidence="6">
    <location>
        <begin position="207"/>
        <end position="226"/>
    </location>
</feature>
<comment type="similarity">
    <text evidence="2 6">Belongs to the 4-toluene sulfonate uptake permease (TSUP) (TC 2.A.102) family.</text>
</comment>
<keyword evidence="4 6" id="KW-1133">Transmembrane helix</keyword>
<gene>
    <name evidence="7" type="ORF">KME07_05475</name>
</gene>
<keyword evidence="6" id="KW-1003">Cell membrane</keyword>
<dbReference type="AlphaFoldDB" id="A0A951PA24"/>
<dbReference type="InterPro" id="IPR051598">
    <property type="entry name" value="TSUP/Inactive_protease-like"/>
</dbReference>
<feature type="transmembrane region" description="Helical" evidence="6">
    <location>
        <begin position="182"/>
        <end position="200"/>
    </location>
</feature>
<feature type="transmembrane region" description="Helical" evidence="6">
    <location>
        <begin position="72"/>
        <end position="95"/>
    </location>
</feature>
<dbReference type="PANTHER" id="PTHR43701">
    <property type="entry name" value="MEMBRANE TRANSPORTER PROTEIN MJ0441-RELATED"/>
    <property type="match status" value="1"/>
</dbReference>
<evidence type="ECO:0000256" key="6">
    <source>
        <dbReference type="RuleBase" id="RU363041"/>
    </source>
</evidence>
<comment type="caution">
    <text evidence="7">The sequence shown here is derived from an EMBL/GenBank/DDBJ whole genome shotgun (WGS) entry which is preliminary data.</text>
</comment>